<accession>A0ABT4I7S3</accession>
<keyword evidence="3" id="KW-1133">Transmembrane helix</keyword>
<dbReference type="Pfam" id="PF07681">
    <property type="entry name" value="DoxX"/>
    <property type="match status" value="1"/>
</dbReference>
<comment type="caution">
    <text evidence="5">The sequence shown here is derived from an EMBL/GenBank/DDBJ whole genome shotgun (WGS) entry which is preliminary data.</text>
</comment>
<dbReference type="InterPro" id="IPR032808">
    <property type="entry name" value="DoxX"/>
</dbReference>
<keyword evidence="2" id="KW-0812">Transmembrane</keyword>
<dbReference type="EMBL" id="JAPTMY010000009">
    <property type="protein sequence ID" value="MCZ0857566.1"/>
    <property type="molecule type" value="Genomic_DNA"/>
</dbReference>
<comment type="subcellular location">
    <subcellularLocation>
        <location evidence="1">Membrane</location>
        <topology evidence="1">Multi-pass membrane protein</topology>
    </subcellularLocation>
</comment>
<dbReference type="Proteomes" id="UP001072034">
    <property type="component" value="Unassembled WGS sequence"/>
</dbReference>
<evidence type="ECO:0000256" key="1">
    <source>
        <dbReference type="ARBA" id="ARBA00004141"/>
    </source>
</evidence>
<evidence type="ECO:0000256" key="2">
    <source>
        <dbReference type="ARBA" id="ARBA00022692"/>
    </source>
</evidence>
<evidence type="ECO:0000256" key="3">
    <source>
        <dbReference type="ARBA" id="ARBA00022989"/>
    </source>
</evidence>
<organism evidence="5 6">
    <name type="scientific">Actinomyces israelii</name>
    <dbReference type="NCBI Taxonomy" id="1659"/>
    <lineage>
        <taxon>Bacteria</taxon>
        <taxon>Bacillati</taxon>
        <taxon>Actinomycetota</taxon>
        <taxon>Actinomycetes</taxon>
        <taxon>Actinomycetales</taxon>
        <taxon>Actinomycetaceae</taxon>
        <taxon>Actinomyces</taxon>
    </lineage>
</organism>
<evidence type="ECO:0000256" key="4">
    <source>
        <dbReference type="ARBA" id="ARBA00023136"/>
    </source>
</evidence>
<evidence type="ECO:0000313" key="5">
    <source>
        <dbReference type="EMBL" id="MCZ0857566.1"/>
    </source>
</evidence>
<reference evidence="5" key="1">
    <citation type="submission" date="2022-10" db="EMBL/GenBank/DDBJ databases">
        <title>Genome sequence of Actinomyces israelii ATCC 10048.</title>
        <authorList>
            <person name="Watt R.M."/>
            <person name="Tong W.M."/>
        </authorList>
    </citation>
    <scope>NUCLEOTIDE SEQUENCE</scope>
    <source>
        <strain evidence="5">ATCC 10048</strain>
    </source>
</reference>
<name>A0ABT4I7S3_9ACTO</name>
<evidence type="ECO:0000313" key="6">
    <source>
        <dbReference type="Proteomes" id="UP001072034"/>
    </source>
</evidence>
<sequence length="130" mass="13209">MTGPVTFLARGLLAGVFINGGISQFKGARLLAPKVEAAKEEYGVVTEVAGEDLVRLNGAGMVLAGGALALGVAPRLSAAVLVSMLIPTTVVGHPFWKIADKAKRRTAVSGTLSNAAITGGLLLVVAGRRC</sequence>
<proteinExistence type="predicted"/>
<protein>
    <submittedName>
        <fullName evidence="5">DoxX family protein</fullName>
    </submittedName>
</protein>
<gene>
    <name evidence="5" type="ORF">OHJ16_05860</name>
</gene>
<keyword evidence="4" id="KW-0472">Membrane</keyword>
<dbReference type="RefSeq" id="WP_043559969.1">
    <property type="nucleotide sequence ID" value="NZ_CAJPNG010000040.1"/>
</dbReference>
<keyword evidence="6" id="KW-1185">Reference proteome</keyword>